<keyword evidence="2" id="KW-1185">Reference proteome</keyword>
<evidence type="ECO:0000313" key="1">
    <source>
        <dbReference type="EMBL" id="PUU81383.1"/>
    </source>
</evidence>
<dbReference type="AlphaFoldDB" id="A0A2T7A0X6"/>
<gene>
    <name evidence="1" type="ORF">B9Z19DRAFT_1077372</name>
</gene>
<protein>
    <submittedName>
        <fullName evidence="1">Uncharacterized protein</fullName>
    </submittedName>
</protein>
<accession>A0A2T7A0X6</accession>
<proteinExistence type="predicted"/>
<organism evidence="1 2">
    <name type="scientific">Tuber borchii</name>
    <name type="common">White truffle</name>
    <dbReference type="NCBI Taxonomy" id="42251"/>
    <lineage>
        <taxon>Eukaryota</taxon>
        <taxon>Fungi</taxon>
        <taxon>Dikarya</taxon>
        <taxon>Ascomycota</taxon>
        <taxon>Pezizomycotina</taxon>
        <taxon>Pezizomycetes</taxon>
        <taxon>Pezizales</taxon>
        <taxon>Tuberaceae</taxon>
        <taxon>Tuber</taxon>
    </lineage>
</organism>
<dbReference type="Proteomes" id="UP000244722">
    <property type="component" value="Unassembled WGS sequence"/>
</dbReference>
<reference evidence="1 2" key="1">
    <citation type="submission" date="2017-04" db="EMBL/GenBank/DDBJ databases">
        <title>Draft genome sequence of Tuber borchii Vittad., a whitish edible truffle.</title>
        <authorList>
            <consortium name="DOE Joint Genome Institute"/>
            <person name="Murat C."/>
            <person name="Kuo A."/>
            <person name="Barry K.W."/>
            <person name="Clum A."/>
            <person name="Dockter R.B."/>
            <person name="Fauchery L."/>
            <person name="Iotti M."/>
            <person name="Kohler A."/>
            <person name="Labutti K."/>
            <person name="Lindquist E.A."/>
            <person name="Lipzen A."/>
            <person name="Ohm R.A."/>
            <person name="Wang M."/>
            <person name="Grigoriev I.V."/>
            <person name="Zambonelli A."/>
            <person name="Martin F.M."/>
        </authorList>
    </citation>
    <scope>NUCLEOTIDE SEQUENCE [LARGE SCALE GENOMIC DNA]</scope>
    <source>
        <strain evidence="1 2">Tbo3840</strain>
    </source>
</reference>
<dbReference type="EMBL" id="NESQ01000046">
    <property type="protein sequence ID" value="PUU81383.1"/>
    <property type="molecule type" value="Genomic_DNA"/>
</dbReference>
<name>A0A2T7A0X6_TUBBO</name>
<sequence>MPSTRAQSGTRTYSTKLLSIYHLLLSLIRLHRAFSPLRAQRMILVYLTRCTWGEERLFEKNTSEATEMKVTSILQSTAKDIWARRNLRYGISSLN</sequence>
<comment type="caution">
    <text evidence="1">The sequence shown here is derived from an EMBL/GenBank/DDBJ whole genome shotgun (WGS) entry which is preliminary data.</text>
</comment>
<evidence type="ECO:0000313" key="2">
    <source>
        <dbReference type="Proteomes" id="UP000244722"/>
    </source>
</evidence>